<accession>A0A3B7MT69</accession>
<dbReference type="SUPFAM" id="SSF56801">
    <property type="entry name" value="Acetyl-CoA synthetase-like"/>
    <property type="match status" value="1"/>
</dbReference>
<sequence length="862" mass="94275">MIESRANQYWLRKLSFDQPTASIPVEYDAGNGSSTGVYSFTFTQEQNQLLQAFAGGLVLKWQIIFTAATALLLHRYTGLPLIRMATPVDQSDDPATQGILIPLELDIANAASFRHLLQTTRDLLVEGLFHQQYDAAVLQEKMNSNGQHPLYEVVTVFTNIQGRVEELFPGNNLLLSFTYEPTGCTGQLLYNQHDYSELYISDIVNNLLNYLVAVLQHPDEPLDSVLSATPVTWPDTIGAVEALFTEQFQAVVKANPEKIAVVKGTHAMTYETIDQRSGQLARYLLQHTSGAKARIAICMHNSVETVLSILGILKAGFTFVPIDSSLPAERIAFILQDSAPEIMLTSGVLNNHAFPAGLKVTDLADLSLLDEYETGRPGIGISPTDACYIMYTSGTSGAPKGVIVTHASLMNYLRWAAAQYTGNGQQLSSFAFFTSISFDLTITSILVPLIAAGSVNSYTGQEPADMLATILADNKTGVLKLTPSHLRLLAAVLKERTDIQPQHSLIHTFIVGGETLHTALAQEIAGYFPQAAIYNEYGPTEATVGCMIHRYSPEDDRYAAVPIGKPISNTHLFLLDEKGKTVPDGATGELYVGGACLSQGYLNNEELTALKFVCPVKGSSATYYRTGDLAKKLPGGLYSYIGRKDTQVKINGYRIEPGEIENYARKHPAISDTTVICKMDNAQSPLIILYYVADQALPEAVITGFLAGFLPAYMMPHQLIAVPAIPLNANGKADTRLLPGAPASKQAIDLPVTDTEKKLHAIWKKHLTTEQFGINDNFYTLGGDSIKSLGLMNEINKAFGINLQIRDLYVLKTIRNLADHLTQRYGPALAQTMTTTATPKETEKDLIADEISRLKQEILDNM</sequence>
<dbReference type="Pfam" id="PF00668">
    <property type="entry name" value="Condensation"/>
    <property type="match status" value="1"/>
</dbReference>
<dbReference type="Pfam" id="PF13193">
    <property type="entry name" value="AMP-binding_C"/>
    <property type="match status" value="1"/>
</dbReference>
<dbReference type="InterPro" id="IPR000873">
    <property type="entry name" value="AMP-dep_synth/lig_dom"/>
</dbReference>
<protein>
    <submittedName>
        <fullName evidence="2">Amino acid adenylation domain-containing protein</fullName>
    </submittedName>
</protein>
<dbReference type="RefSeq" id="WP_119049526.1">
    <property type="nucleotide sequence ID" value="NZ_CP032157.1"/>
</dbReference>
<dbReference type="OrthoDB" id="4317020at2"/>
<dbReference type="PROSITE" id="PS50075">
    <property type="entry name" value="CARRIER"/>
    <property type="match status" value="1"/>
</dbReference>
<dbReference type="GO" id="GO:0031177">
    <property type="term" value="F:phosphopantetheine binding"/>
    <property type="evidence" value="ECO:0007669"/>
    <property type="project" value="TreeGrafter"/>
</dbReference>
<evidence type="ECO:0000313" key="3">
    <source>
        <dbReference type="Proteomes" id="UP000263900"/>
    </source>
</evidence>
<dbReference type="Gene3D" id="1.10.1200.10">
    <property type="entry name" value="ACP-like"/>
    <property type="match status" value="1"/>
</dbReference>
<dbReference type="PANTHER" id="PTHR45527:SF1">
    <property type="entry name" value="FATTY ACID SYNTHASE"/>
    <property type="match status" value="1"/>
</dbReference>
<dbReference type="InterPro" id="IPR036736">
    <property type="entry name" value="ACP-like_sf"/>
</dbReference>
<reference evidence="2 3" key="1">
    <citation type="submission" date="2018-09" db="EMBL/GenBank/DDBJ databases">
        <title>Genome sequencing of strain 6GH32-13.</title>
        <authorList>
            <person name="Weon H.-Y."/>
            <person name="Heo J."/>
            <person name="Kwon S.-W."/>
        </authorList>
    </citation>
    <scope>NUCLEOTIDE SEQUENCE [LARGE SCALE GENOMIC DNA]</scope>
    <source>
        <strain evidence="2 3">5GH32-13</strain>
    </source>
</reference>
<keyword evidence="3" id="KW-1185">Reference proteome</keyword>
<name>A0A3B7MT69_9BACT</name>
<dbReference type="InterPro" id="IPR010071">
    <property type="entry name" value="AA_adenyl_dom"/>
</dbReference>
<dbReference type="EMBL" id="CP032157">
    <property type="protein sequence ID" value="AXY73691.1"/>
    <property type="molecule type" value="Genomic_DNA"/>
</dbReference>
<proteinExistence type="predicted"/>
<dbReference type="Gene3D" id="3.30.300.30">
    <property type="match status" value="1"/>
</dbReference>
<dbReference type="InterPro" id="IPR025110">
    <property type="entry name" value="AMP-bd_C"/>
</dbReference>
<evidence type="ECO:0000259" key="1">
    <source>
        <dbReference type="PROSITE" id="PS50075"/>
    </source>
</evidence>
<dbReference type="PROSITE" id="PS00455">
    <property type="entry name" value="AMP_BINDING"/>
    <property type="match status" value="1"/>
</dbReference>
<dbReference type="SUPFAM" id="SSF52777">
    <property type="entry name" value="CoA-dependent acyltransferases"/>
    <property type="match status" value="1"/>
</dbReference>
<dbReference type="GO" id="GO:0043041">
    <property type="term" value="P:amino acid activation for nonribosomal peptide biosynthetic process"/>
    <property type="evidence" value="ECO:0007669"/>
    <property type="project" value="TreeGrafter"/>
</dbReference>
<dbReference type="Gene3D" id="3.40.50.12780">
    <property type="entry name" value="N-terminal domain of ligase-like"/>
    <property type="match status" value="1"/>
</dbReference>
<dbReference type="Pfam" id="PF00501">
    <property type="entry name" value="AMP-binding"/>
    <property type="match status" value="1"/>
</dbReference>
<dbReference type="GO" id="GO:0044550">
    <property type="term" value="P:secondary metabolite biosynthetic process"/>
    <property type="evidence" value="ECO:0007669"/>
    <property type="project" value="TreeGrafter"/>
</dbReference>
<dbReference type="NCBIfam" id="TIGR01733">
    <property type="entry name" value="AA-adenyl-dom"/>
    <property type="match status" value="1"/>
</dbReference>
<evidence type="ECO:0000313" key="2">
    <source>
        <dbReference type="EMBL" id="AXY73691.1"/>
    </source>
</evidence>
<dbReference type="GO" id="GO:0003824">
    <property type="term" value="F:catalytic activity"/>
    <property type="evidence" value="ECO:0007669"/>
    <property type="project" value="InterPro"/>
</dbReference>
<dbReference type="PANTHER" id="PTHR45527">
    <property type="entry name" value="NONRIBOSOMAL PEPTIDE SYNTHETASE"/>
    <property type="match status" value="1"/>
</dbReference>
<dbReference type="Pfam" id="PF00550">
    <property type="entry name" value="PP-binding"/>
    <property type="match status" value="1"/>
</dbReference>
<dbReference type="CDD" id="cd05930">
    <property type="entry name" value="A_NRPS"/>
    <property type="match status" value="1"/>
</dbReference>
<dbReference type="KEGG" id="pseg:D3H65_06735"/>
<dbReference type="GO" id="GO:0005737">
    <property type="term" value="C:cytoplasm"/>
    <property type="evidence" value="ECO:0007669"/>
    <property type="project" value="TreeGrafter"/>
</dbReference>
<dbReference type="InterPro" id="IPR009081">
    <property type="entry name" value="PP-bd_ACP"/>
</dbReference>
<dbReference type="InterPro" id="IPR001242">
    <property type="entry name" value="Condensation_dom"/>
</dbReference>
<gene>
    <name evidence="2" type="ORF">D3H65_06735</name>
</gene>
<organism evidence="2 3">
    <name type="scientific">Paraflavitalea soli</name>
    <dbReference type="NCBI Taxonomy" id="2315862"/>
    <lineage>
        <taxon>Bacteria</taxon>
        <taxon>Pseudomonadati</taxon>
        <taxon>Bacteroidota</taxon>
        <taxon>Chitinophagia</taxon>
        <taxon>Chitinophagales</taxon>
        <taxon>Chitinophagaceae</taxon>
        <taxon>Paraflavitalea</taxon>
    </lineage>
</organism>
<dbReference type="InterPro" id="IPR045851">
    <property type="entry name" value="AMP-bd_C_sf"/>
</dbReference>
<dbReference type="InterPro" id="IPR042099">
    <property type="entry name" value="ANL_N_sf"/>
</dbReference>
<dbReference type="Gene3D" id="3.30.559.30">
    <property type="entry name" value="Nonribosomal peptide synthetase, condensation domain"/>
    <property type="match status" value="1"/>
</dbReference>
<dbReference type="SUPFAM" id="SSF47336">
    <property type="entry name" value="ACP-like"/>
    <property type="match status" value="1"/>
</dbReference>
<dbReference type="AlphaFoldDB" id="A0A3B7MT69"/>
<dbReference type="InterPro" id="IPR020845">
    <property type="entry name" value="AMP-binding_CS"/>
</dbReference>
<feature type="domain" description="Carrier" evidence="1">
    <location>
        <begin position="750"/>
        <end position="825"/>
    </location>
</feature>
<dbReference type="Proteomes" id="UP000263900">
    <property type="component" value="Chromosome"/>
</dbReference>